<dbReference type="RefSeq" id="WP_035539807.1">
    <property type="nucleotide sequence ID" value="NZ_ARYL01000024.1"/>
</dbReference>
<dbReference type="Proteomes" id="UP000024942">
    <property type="component" value="Unassembled WGS sequence"/>
</dbReference>
<name>A0A059G4F1_9PROT</name>
<feature type="domain" description="Pseudouridine synthase II N-terminal" evidence="6">
    <location>
        <begin position="34"/>
        <end position="182"/>
    </location>
</feature>
<dbReference type="Pfam" id="PF16198">
    <property type="entry name" value="TruB_C_2"/>
    <property type="match status" value="1"/>
</dbReference>
<dbReference type="Gene3D" id="3.30.2350.10">
    <property type="entry name" value="Pseudouridine synthase"/>
    <property type="match status" value="1"/>
</dbReference>
<dbReference type="PANTHER" id="PTHR13767:SF2">
    <property type="entry name" value="PSEUDOURIDYLATE SYNTHASE TRUB1"/>
    <property type="match status" value="1"/>
</dbReference>
<proteinExistence type="inferred from homology"/>
<dbReference type="GO" id="GO:0031119">
    <property type="term" value="P:tRNA pseudouridine synthesis"/>
    <property type="evidence" value="ECO:0007669"/>
    <property type="project" value="UniProtKB-UniRule"/>
</dbReference>
<dbReference type="SUPFAM" id="SSF55120">
    <property type="entry name" value="Pseudouridine synthase"/>
    <property type="match status" value="1"/>
</dbReference>
<dbReference type="GO" id="GO:0160148">
    <property type="term" value="F:tRNA pseudouridine(55) synthase activity"/>
    <property type="evidence" value="ECO:0007669"/>
    <property type="project" value="UniProtKB-EC"/>
</dbReference>
<dbReference type="eggNOG" id="COG0130">
    <property type="taxonomic scope" value="Bacteria"/>
</dbReference>
<dbReference type="EMBL" id="ARYL01000024">
    <property type="protein sequence ID" value="KDA01609.1"/>
    <property type="molecule type" value="Genomic_DNA"/>
</dbReference>
<evidence type="ECO:0000256" key="5">
    <source>
        <dbReference type="HAMAP-Rule" id="MF_01080"/>
    </source>
</evidence>
<keyword evidence="9" id="KW-1185">Reference proteome</keyword>
<dbReference type="NCBIfam" id="TIGR00431">
    <property type="entry name" value="TruB"/>
    <property type="match status" value="1"/>
</dbReference>
<keyword evidence="4 5" id="KW-0413">Isomerase</keyword>
<feature type="domain" description="tRNA pseudouridylate synthase B C-terminal" evidence="7">
    <location>
        <begin position="183"/>
        <end position="241"/>
    </location>
</feature>
<sequence>MARQRKRKGDPVSGWLNLFKPVEMTSTQAVAILKRLYNAEKVGHGGTLDPLADGILPIAFGEATKTVQWAMDSEKEYVFTIRWGVSTASQDAEGEITATSDARPTREAVEAVLANYLGLIEQVPPKFSAIKVDGQRAYDLAREGEDFELKSREVMVHSAKVIGMPDADHTVVHVTSGKGFYVRAMARDLAFDLECEGYISQLRRTRVGAFSAPDAISVEALQGMTEKADLLAALKPLQSVLTGIPDLAVSPGDAASLRQGRTIMLMPHILEAWRDARNPADEEDRVALATCNGTAVALGDVRAGHFEPVRVFNIRETQSA</sequence>
<comment type="function">
    <text evidence="5">Responsible for synthesis of pseudouridine from uracil-55 in the psi GC loop of transfer RNAs.</text>
</comment>
<evidence type="ECO:0000256" key="1">
    <source>
        <dbReference type="ARBA" id="ARBA00000385"/>
    </source>
</evidence>
<comment type="catalytic activity">
    <reaction evidence="1 5">
        <text>uridine(55) in tRNA = pseudouridine(55) in tRNA</text>
        <dbReference type="Rhea" id="RHEA:42532"/>
        <dbReference type="Rhea" id="RHEA-COMP:10101"/>
        <dbReference type="Rhea" id="RHEA-COMP:10102"/>
        <dbReference type="ChEBI" id="CHEBI:65314"/>
        <dbReference type="ChEBI" id="CHEBI:65315"/>
        <dbReference type="EC" id="5.4.99.25"/>
    </reaction>
</comment>
<dbReference type="HAMAP" id="MF_01080">
    <property type="entry name" value="TruB_bact"/>
    <property type="match status" value="1"/>
</dbReference>
<dbReference type="PANTHER" id="PTHR13767">
    <property type="entry name" value="TRNA-PSEUDOURIDINE SYNTHASE"/>
    <property type="match status" value="1"/>
</dbReference>
<evidence type="ECO:0000259" key="7">
    <source>
        <dbReference type="Pfam" id="PF16198"/>
    </source>
</evidence>
<evidence type="ECO:0000259" key="6">
    <source>
        <dbReference type="Pfam" id="PF01509"/>
    </source>
</evidence>
<dbReference type="AlphaFoldDB" id="A0A059G4F1"/>
<comment type="caution">
    <text evidence="8">The sequence shown here is derived from an EMBL/GenBank/DDBJ whole genome shotgun (WGS) entry which is preliminary data.</text>
</comment>
<dbReference type="InterPro" id="IPR014780">
    <property type="entry name" value="tRNA_psdUridine_synth_TruB"/>
</dbReference>
<dbReference type="InterPro" id="IPR020103">
    <property type="entry name" value="PsdUridine_synth_cat_dom_sf"/>
</dbReference>
<dbReference type="EC" id="5.4.99.25" evidence="5"/>
<dbReference type="InterPro" id="IPR032819">
    <property type="entry name" value="TruB_C"/>
</dbReference>
<feature type="active site" description="Nucleophile" evidence="5">
    <location>
        <position position="49"/>
    </location>
</feature>
<evidence type="ECO:0000313" key="9">
    <source>
        <dbReference type="Proteomes" id="UP000024942"/>
    </source>
</evidence>
<protein>
    <recommendedName>
        <fullName evidence="5">tRNA pseudouridine synthase B</fullName>
        <ecNumber evidence="5">5.4.99.25</ecNumber>
    </recommendedName>
    <alternativeName>
        <fullName evidence="5">tRNA pseudouridine(55) synthase</fullName>
        <shortName evidence="5">Psi55 synthase</shortName>
    </alternativeName>
    <alternativeName>
        <fullName evidence="5">tRNA pseudouridylate synthase</fullName>
    </alternativeName>
    <alternativeName>
        <fullName evidence="5">tRNA-uridine isomerase</fullName>
    </alternativeName>
</protein>
<evidence type="ECO:0000256" key="2">
    <source>
        <dbReference type="ARBA" id="ARBA00005642"/>
    </source>
</evidence>
<dbReference type="STRING" id="1280953.HOC_14498"/>
<evidence type="ECO:0000256" key="3">
    <source>
        <dbReference type="ARBA" id="ARBA00022694"/>
    </source>
</evidence>
<keyword evidence="3 5" id="KW-0819">tRNA processing</keyword>
<dbReference type="OrthoDB" id="9802309at2"/>
<dbReference type="GO" id="GO:0003723">
    <property type="term" value="F:RNA binding"/>
    <property type="evidence" value="ECO:0007669"/>
    <property type="project" value="InterPro"/>
</dbReference>
<dbReference type="PATRIC" id="fig|1280953.3.peg.2916"/>
<accession>A0A059G4F1</accession>
<dbReference type="InterPro" id="IPR002501">
    <property type="entry name" value="PsdUridine_synth_N"/>
</dbReference>
<comment type="similarity">
    <text evidence="2 5">Belongs to the pseudouridine synthase TruB family. Type 1 subfamily.</text>
</comment>
<dbReference type="GO" id="GO:1990481">
    <property type="term" value="P:mRNA pseudouridine synthesis"/>
    <property type="evidence" value="ECO:0007669"/>
    <property type="project" value="TreeGrafter"/>
</dbReference>
<dbReference type="CDD" id="cd02573">
    <property type="entry name" value="PseudoU_synth_EcTruB"/>
    <property type="match status" value="1"/>
</dbReference>
<organism evidence="8 9">
    <name type="scientific">Hyphomonas oceanitis SCH89</name>
    <dbReference type="NCBI Taxonomy" id="1280953"/>
    <lineage>
        <taxon>Bacteria</taxon>
        <taxon>Pseudomonadati</taxon>
        <taxon>Pseudomonadota</taxon>
        <taxon>Alphaproteobacteria</taxon>
        <taxon>Hyphomonadales</taxon>
        <taxon>Hyphomonadaceae</taxon>
        <taxon>Hyphomonas</taxon>
    </lineage>
</organism>
<gene>
    <name evidence="5" type="primary">truB</name>
    <name evidence="8" type="ORF">HOC_14498</name>
</gene>
<evidence type="ECO:0000256" key="4">
    <source>
        <dbReference type="ARBA" id="ARBA00023235"/>
    </source>
</evidence>
<dbReference type="Pfam" id="PF01509">
    <property type="entry name" value="TruB_N"/>
    <property type="match status" value="1"/>
</dbReference>
<reference evidence="8 9" key="1">
    <citation type="journal article" date="2014" name="Antonie Van Leeuwenhoek">
        <title>Hyphomonas beringensis sp. nov. and Hyphomonas chukchiensis sp. nov., isolated from surface seawater of the Bering Sea and Chukchi Sea.</title>
        <authorList>
            <person name="Li C."/>
            <person name="Lai Q."/>
            <person name="Li G."/>
            <person name="Dong C."/>
            <person name="Wang J."/>
            <person name="Liao Y."/>
            <person name="Shao Z."/>
        </authorList>
    </citation>
    <scope>NUCLEOTIDE SEQUENCE [LARGE SCALE GENOMIC DNA]</scope>
    <source>
        <strain evidence="8 9">SCH89</strain>
    </source>
</reference>
<evidence type="ECO:0000313" key="8">
    <source>
        <dbReference type="EMBL" id="KDA01609.1"/>
    </source>
</evidence>